<keyword evidence="2" id="KW-0446">Lipid-binding</keyword>
<dbReference type="PANTHER" id="PTHR10612">
    <property type="entry name" value="APOLIPOPROTEIN D"/>
    <property type="match status" value="1"/>
</dbReference>
<feature type="domain" description="Lipocalin/cytosolic fatty-acid binding" evidence="3">
    <location>
        <begin position="35"/>
        <end position="181"/>
    </location>
</feature>
<organism evidence="4 5">
    <name type="scientific">Luteimonas terrae</name>
    <dbReference type="NCBI Taxonomy" id="1530191"/>
    <lineage>
        <taxon>Bacteria</taxon>
        <taxon>Pseudomonadati</taxon>
        <taxon>Pseudomonadota</taxon>
        <taxon>Gammaproteobacteria</taxon>
        <taxon>Lysobacterales</taxon>
        <taxon>Lysobacteraceae</taxon>
        <taxon>Luteimonas</taxon>
    </lineage>
</organism>
<gene>
    <name evidence="4" type="ORF">E2F49_03115</name>
</gene>
<dbReference type="GO" id="GO:0009279">
    <property type="term" value="C:cell outer membrane"/>
    <property type="evidence" value="ECO:0007669"/>
    <property type="project" value="UniProtKB-SubCell"/>
</dbReference>
<keyword evidence="2" id="KW-0998">Cell outer membrane</keyword>
<feature type="chain" id="PRO_5021060377" description="Outer membrane lipoprotein Blc" evidence="2">
    <location>
        <begin position="22"/>
        <end position="185"/>
    </location>
</feature>
<comment type="subunit">
    <text evidence="2">Homodimer.</text>
</comment>
<dbReference type="InterPro" id="IPR012674">
    <property type="entry name" value="Calycin"/>
</dbReference>
<dbReference type="CDD" id="cd19438">
    <property type="entry name" value="lipocalin_Blc-like"/>
    <property type="match status" value="1"/>
</dbReference>
<keyword evidence="2" id="KW-0472">Membrane</keyword>
<name>A0A4R5UCQ8_9GAMM</name>
<dbReference type="InterPro" id="IPR002446">
    <property type="entry name" value="Lipocalin_bac"/>
</dbReference>
<evidence type="ECO:0000313" key="4">
    <source>
        <dbReference type="EMBL" id="TDK33054.1"/>
    </source>
</evidence>
<dbReference type="GO" id="GO:0006950">
    <property type="term" value="P:response to stress"/>
    <property type="evidence" value="ECO:0007669"/>
    <property type="project" value="UniProtKB-ARBA"/>
</dbReference>
<dbReference type="InterPro" id="IPR022271">
    <property type="entry name" value="Lipocalin_ApoD"/>
</dbReference>
<sequence>MPLPIARLLLAAALSAPAVGAAQTPALPNTPVPAVDLQRYAGTWYEQAHLPMFFQRKCVADTTAHYTPNPDGTVAVRNRCRTRDGTFNEADGVARMVDGRSSTLEVRFAPRWLSWLPAVWGDYWVIALDDDYRWAMVGSPTRKYLWILSRTPQLDPDVRTRLVEQARAMGYPVAELVDTPQRAQD</sequence>
<accession>A0A4R5UCQ8</accession>
<keyword evidence="2" id="KW-0732">Signal</keyword>
<dbReference type="InterPro" id="IPR000566">
    <property type="entry name" value="Lipocln_cytosolic_FA-bd_dom"/>
</dbReference>
<evidence type="ECO:0000256" key="1">
    <source>
        <dbReference type="ARBA" id="ARBA00006889"/>
    </source>
</evidence>
<evidence type="ECO:0000259" key="3">
    <source>
        <dbReference type="Pfam" id="PF08212"/>
    </source>
</evidence>
<comment type="similarity">
    <text evidence="1 2">Belongs to the calycin superfamily. Lipocalin family.</text>
</comment>
<dbReference type="PIRSF" id="PIRSF036893">
    <property type="entry name" value="Lipocalin_ApoD"/>
    <property type="match status" value="1"/>
</dbReference>
<keyword evidence="2" id="KW-0449">Lipoprotein</keyword>
<dbReference type="Gene3D" id="2.40.128.20">
    <property type="match status" value="1"/>
</dbReference>
<comment type="caution">
    <text evidence="4">The sequence shown here is derived from an EMBL/GenBank/DDBJ whole genome shotgun (WGS) entry which is preliminary data.</text>
</comment>
<dbReference type="InterPro" id="IPR047202">
    <property type="entry name" value="Lipocalin_Blc-like_dom"/>
</dbReference>
<comment type="subcellular location">
    <subcellularLocation>
        <location evidence="2">Cell outer membrane</location>
    </subcellularLocation>
</comment>
<comment type="function">
    <text evidence="2">Involved in the storage or transport of lipids necessary for membrane maintenance under stressful conditions. Displays a binding preference for lysophospholipids.</text>
</comment>
<feature type="signal peptide" evidence="2">
    <location>
        <begin position="1"/>
        <end position="21"/>
    </location>
</feature>
<dbReference type="SUPFAM" id="SSF50814">
    <property type="entry name" value="Lipocalins"/>
    <property type="match status" value="1"/>
</dbReference>
<dbReference type="OrthoDB" id="9793905at2"/>
<evidence type="ECO:0000256" key="2">
    <source>
        <dbReference type="PIRNR" id="PIRNR036893"/>
    </source>
</evidence>
<dbReference type="Proteomes" id="UP000295543">
    <property type="component" value="Unassembled WGS sequence"/>
</dbReference>
<dbReference type="PRINTS" id="PR01171">
    <property type="entry name" value="BCTLIPOCALIN"/>
</dbReference>
<dbReference type="Pfam" id="PF08212">
    <property type="entry name" value="Lipocalin_2"/>
    <property type="match status" value="1"/>
</dbReference>
<evidence type="ECO:0000313" key="5">
    <source>
        <dbReference type="Proteomes" id="UP000295543"/>
    </source>
</evidence>
<proteinExistence type="inferred from homology"/>
<keyword evidence="5" id="KW-1185">Reference proteome</keyword>
<dbReference type="AlphaFoldDB" id="A0A4R5UCQ8"/>
<dbReference type="EMBL" id="SMTG01000002">
    <property type="protein sequence ID" value="TDK33054.1"/>
    <property type="molecule type" value="Genomic_DNA"/>
</dbReference>
<reference evidence="4 5" key="1">
    <citation type="submission" date="2019-03" db="EMBL/GenBank/DDBJ databases">
        <title>Luteimonas zhaokaii sp.nov., isolated from the rectal contents of Plateau pika in Yushu, Qinghai Province, China.</title>
        <authorList>
            <person name="Zhang G."/>
        </authorList>
    </citation>
    <scope>NUCLEOTIDE SEQUENCE [LARGE SCALE GENOMIC DNA]</scope>
    <source>
        <strain evidence="4 5">THG-MD21</strain>
    </source>
</reference>
<protein>
    <recommendedName>
        <fullName evidence="2">Outer membrane lipoprotein Blc</fullName>
    </recommendedName>
</protein>
<dbReference type="GO" id="GO:0008289">
    <property type="term" value="F:lipid binding"/>
    <property type="evidence" value="ECO:0007669"/>
    <property type="project" value="UniProtKB-UniRule"/>
</dbReference>
<dbReference type="PANTHER" id="PTHR10612:SF34">
    <property type="entry name" value="APOLIPOPROTEIN D"/>
    <property type="match status" value="1"/>
</dbReference>